<proteinExistence type="predicted"/>
<comment type="caution">
    <text evidence="1">The sequence shown here is derived from an EMBL/GenBank/DDBJ whole genome shotgun (WGS) entry which is preliminary data.</text>
</comment>
<sequence>MSIMAQNGGDPRFFVLHNFRWHFYVIDAVEDDIRSGGNLNNIPHKQCLVVIPFDESEKATSVRRSLFISNEAHWGLNEYSFGKSIMDSSFKDMHLRTHQILSMCQIKHQKKQVIACIGRKFDKGSELLILYDFNMQEKLFKLKLNNITSSLCTFIIPQLQETSIDFIFIKPVGLGKLRALDICKALKGVFNGESTSNISENSIIEYPWIKCEENDQIYISKSKVNKGSQKEVLNIIKTIVIREPRVKPELEIMAMRFIEIYSLSNNWQTI</sequence>
<dbReference type="EMBL" id="RRYP01009160">
    <property type="protein sequence ID" value="TNV79257.1"/>
    <property type="molecule type" value="Genomic_DNA"/>
</dbReference>
<name>A0A8J8NPQ5_HALGN</name>
<organism evidence="1 2">
    <name type="scientific">Halteria grandinella</name>
    <dbReference type="NCBI Taxonomy" id="5974"/>
    <lineage>
        <taxon>Eukaryota</taxon>
        <taxon>Sar</taxon>
        <taxon>Alveolata</taxon>
        <taxon>Ciliophora</taxon>
        <taxon>Intramacronucleata</taxon>
        <taxon>Spirotrichea</taxon>
        <taxon>Stichotrichia</taxon>
        <taxon>Sporadotrichida</taxon>
        <taxon>Halteriidae</taxon>
        <taxon>Halteria</taxon>
    </lineage>
</organism>
<dbReference type="AlphaFoldDB" id="A0A8J8NPQ5"/>
<evidence type="ECO:0000313" key="1">
    <source>
        <dbReference type="EMBL" id="TNV79257.1"/>
    </source>
</evidence>
<reference evidence="1" key="1">
    <citation type="submission" date="2019-06" db="EMBL/GenBank/DDBJ databases">
        <authorList>
            <person name="Zheng W."/>
        </authorList>
    </citation>
    <scope>NUCLEOTIDE SEQUENCE</scope>
    <source>
        <strain evidence="1">QDHG01</strain>
    </source>
</reference>
<protein>
    <submittedName>
        <fullName evidence="1">Uncharacterized protein</fullName>
    </submittedName>
</protein>
<gene>
    <name evidence="1" type="ORF">FGO68_gene8863</name>
</gene>
<keyword evidence="2" id="KW-1185">Reference proteome</keyword>
<evidence type="ECO:0000313" key="2">
    <source>
        <dbReference type="Proteomes" id="UP000785679"/>
    </source>
</evidence>
<dbReference type="Proteomes" id="UP000785679">
    <property type="component" value="Unassembled WGS sequence"/>
</dbReference>
<accession>A0A8J8NPQ5</accession>